<evidence type="ECO:0000313" key="3">
    <source>
        <dbReference type="EMBL" id="KAJ9593798.1"/>
    </source>
</evidence>
<dbReference type="Proteomes" id="UP001233999">
    <property type="component" value="Unassembled WGS sequence"/>
</dbReference>
<feature type="transmembrane region" description="Helical" evidence="2">
    <location>
        <begin position="253"/>
        <end position="273"/>
    </location>
</feature>
<sequence length="274" mass="32383">TSYSIRETDKINQELKTTPSEYSDSSQMGPAVSEDIDLSQSFGSSDDTSTWQRKFSQSTTICYTYFRCLLDRVTLIIRLQLIFSVYWDRVENSWSHVIPHYTSLMIENSWSHVTLIFGVYCIGLQHIFGYNLFSKFLSPTLQLIFGSVPRFNLFSVTTYFRCLLDRVPTYFRLLLIFRCLLDRIGYYIFSVTTYFRLQHYFRCLLDRCRIGDNLLQLIFVDRCYNLFSVTNIFSSHVTTIFSVTTYFRCLLDRIGYCLFSVTSYYIFSVTTYLR</sequence>
<accession>A0AAD8A9J5</accession>
<feature type="non-terminal residue" evidence="3">
    <location>
        <position position="1"/>
    </location>
</feature>
<dbReference type="EMBL" id="JASPKZ010003308">
    <property type="protein sequence ID" value="KAJ9593798.1"/>
    <property type="molecule type" value="Genomic_DNA"/>
</dbReference>
<protein>
    <submittedName>
        <fullName evidence="3">Uncharacterized protein</fullName>
    </submittedName>
</protein>
<keyword evidence="2" id="KW-0472">Membrane</keyword>
<keyword evidence="2" id="KW-0812">Transmembrane</keyword>
<keyword evidence="4" id="KW-1185">Reference proteome</keyword>
<keyword evidence="2" id="KW-1133">Transmembrane helix</keyword>
<gene>
    <name evidence="3" type="ORF">L9F63_027556</name>
</gene>
<proteinExistence type="predicted"/>
<reference evidence="3" key="1">
    <citation type="journal article" date="2023" name="IScience">
        <title>Live-bearing cockroach genome reveals convergent evolutionary mechanisms linked to viviparity in insects and beyond.</title>
        <authorList>
            <person name="Fouks B."/>
            <person name="Harrison M.C."/>
            <person name="Mikhailova A.A."/>
            <person name="Marchal E."/>
            <person name="English S."/>
            <person name="Carruthers M."/>
            <person name="Jennings E.C."/>
            <person name="Chiamaka E.L."/>
            <person name="Frigard R.A."/>
            <person name="Pippel M."/>
            <person name="Attardo G.M."/>
            <person name="Benoit J.B."/>
            <person name="Bornberg-Bauer E."/>
            <person name="Tobe S.S."/>
        </authorList>
    </citation>
    <scope>NUCLEOTIDE SEQUENCE</scope>
    <source>
        <strain evidence="3">Stay&amp;Tobe</strain>
    </source>
</reference>
<feature type="compositionally biased region" description="Basic and acidic residues" evidence="1">
    <location>
        <begin position="1"/>
        <end position="13"/>
    </location>
</feature>
<organism evidence="3 4">
    <name type="scientific">Diploptera punctata</name>
    <name type="common">Pacific beetle cockroach</name>
    <dbReference type="NCBI Taxonomy" id="6984"/>
    <lineage>
        <taxon>Eukaryota</taxon>
        <taxon>Metazoa</taxon>
        <taxon>Ecdysozoa</taxon>
        <taxon>Arthropoda</taxon>
        <taxon>Hexapoda</taxon>
        <taxon>Insecta</taxon>
        <taxon>Pterygota</taxon>
        <taxon>Neoptera</taxon>
        <taxon>Polyneoptera</taxon>
        <taxon>Dictyoptera</taxon>
        <taxon>Blattodea</taxon>
        <taxon>Blaberoidea</taxon>
        <taxon>Blaberidae</taxon>
        <taxon>Diplopterinae</taxon>
        <taxon>Diploptera</taxon>
    </lineage>
</organism>
<dbReference type="AlphaFoldDB" id="A0AAD8A9J5"/>
<feature type="compositionally biased region" description="Polar residues" evidence="1">
    <location>
        <begin position="14"/>
        <end position="28"/>
    </location>
</feature>
<reference evidence="3" key="2">
    <citation type="submission" date="2023-05" db="EMBL/GenBank/DDBJ databases">
        <authorList>
            <person name="Fouks B."/>
        </authorList>
    </citation>
    <scope>NUCLEOTIDE SEQUENCE</scope>
    <source>
        <strain evidence="3">Stay&amp;Tobe</strain>
        <tissue evidence="3">Testes</tissue>
    </source>
</reference>
<feature type="region of interest" description="Disordered" evidence="1">
    <location>
        <begin position="1"/>
        <end position="31"/>
    </location>
</feature>
<evidence type="ECO:0000313" key="4">
    <source>
        <dbReference type="Proteomes" id="UP001233999"/>
    </source>
</evidence>
<feature type="transmembrane region" description="Helical" evidence="2">
    <location>
        <begin position="113"/>
        <end position="133"/>
    </location>
</feature>
<feature type="transmembrane region" description="Helical" evidence="2">
    <location>
        <begin position="170"/>
        <end position="189"/>
    </location>
</feature>
<name>A0AAD8A9J5_DIPPU</name>
<evidence type="ECO:0000256" key="2">
    <source>
        <dbReference type="SAM" id="Phobius"/>
    </source>
</evidence>
<feature type="non-terminal residue" evidence="3">
    <location>
        <position position="274"/>
    </location>
</feature>
<evidence type="ECO:0000256" key="1">
    <source>
        <dbReference type="SAM" id="MobiDB-lite"/>
    </source>
</evidence>
<comment type="caution">
    <text evidence="3">The sequence shown here is derived from an EMBL/GenBank/DDBJ whole genome shotgun (WGS) entry which is preliminary data.</text>
</comment>